<sequence length="222" mass="23470">MAYDDLDVSHRFDTAVNATAARFTANPNVDAYDHAAYTVGLKAAVAGYAAAVTGAISVDARVIAAQNQNTLAQAPNWGTVAAWLAPGSTAYWVHFFSNNMPAAAAYRCYVCCNLADTGNMLTALLGAYAGGRTLYFKVATHDEATMRNDTIVSWHDTLQDAVLWANTASANPGWLNGRAPSGTFGGVLTDSVGIDAEVAGQTSTNKIAEKAKEKVLRNNPYL</sequence>
<evidence type="ECO:0000313" key="1">
    <source>
        <dbReference type="EMBL" id="MDR6607526.1"/>
    </source>
</evidence>
<reference evidence="1" key="1">
    <citation type="submission" date="2023-07" db="EMBL/GenBank/DDBJ databases">
        <title>Sorghum-associated microbial communities from plants grown in Nebraska, USA.</title>
        <authorList>
            <person name="Schachtman D."/>
        </authorList>
    </citation>
    <scope>NUCLEOTIDE SEQUENCE</scope>
    <source>
        <strain evidence="1">BE46</strain>
    </source>
</reference>
<dbReference type="Proteomes" id="UP001259420">
    <property type="component" value="Unassembled WGS sequence"/>
</dbReference>
<organism evidence="1 2">
    <name type="scientific">Pseudomonas synxantha</name>
    <dbReference type="NCBI Taxonomy" id="47883"/>
    <lineage>
        <taxon>Bacteria</taxon>
        <taxon>Pseudomonadati</taxon>
        <taxon>Pseudomonadota</taxon>
        <taxon>Gammaproteobacteria</taxon>
        <taxon>Pseudomonadales</taxon>
        <taxon>Pseudomonadaceae</taxon>
        <taxon>Pseudomonas</taxon>
    </lineage>
</organism>
<proteinExistence type="predicted"/>
<comment type="caution">
    <text evidence="1">The sequence shown here is derived from an EMBL/GenBank/DDBJ whole genome shotgun (WGS) entry which is preliminary data.</text>
</comment>
<dbReference type="EMBL" id="JAVDSD010000004">
    <property type="protein sequence ID" value="MDR6607526.1"/>
    <property type="molecule type" value="Genomic_DNA"/>
</dbReference>
<gene>
    <name evidence="1" type="ORF">J2X87_002596</name>
</gene>
<protein>
    <submittedName>
        <fullName evidence="1">Uncharacterized protein</fullName>
    </submittedName>
</protein>
<name>A0ACC6JME1_9PSED</name>
<evidence type="ECO:0000313" key="2">
    <source>
        <dbReference type="Proteomes" id="UP001259420"/>
    </source>
</evidence>
<keyword evidence="2" id="KW-1185">Reference proteome</keyword>
<accession>A0ACC6JME1</accession>